<dbReference type="PANTHER" id="PTHR11774:SF6">
    <property type="entry name" value="PROTEIN FARNESYLTRANSFERASE SUBUNIT BETA"/>
    <property type="match status" value="1"/>
</dbReference>
<accession>A0A067M579</accession>
<evidence type="ECO:0000256" key="8">
    <source>
        <dbReference type="ARBA" id="ARBA00022833"/>
    </source>
</evidence>
<organism evidence="11 12">
    <name type="scientific">Botryobasidium botryosum (strain FD-172 SS1)</name>
    <dbReference type="NCBI Taxonomy" id="930990"/>
    <lineage>
        <taxon>Eukaryota</taxon>
        <taxon>Fungi</taxon>
        <taxon>Dikarya</taxon>
        <taxon>Basidiomycota</taxon>
        <taxon>Agaricomycotina</taxon>
        <taxon>Agaricomycetes</taxon>
        <taxon>Cantharellales</taxon>
        <taxon>Botryobasidiaceae</taxon>
        <taxon>Botryobasidium</taxon>
    </lineage>
</organism>
<proteinExistence type="inferred from homology"/>
<dbReference type="InParanoid" id="A0A067M579"/>
<evidence type="ECO:0000256" key="7">
    <source>
        <dbReference type="ARBA" id="ARBA00022737"/>
    </source>
</evidence>
<sequence length="493" mass="54721">MEFQPTPTDGVETETSEMQFDTEQLISRLFEKSSFDLNSYKLNRTLHLNWLVRLCFQGFPSRYVSQDASQPWLLFWILQSFQTLGVAVDPTTKQRAIDTILANQHPSGGFGGGPGQLPHLLPTYAAVCSLAIVGRPGEGGGWDQIDRQKMYQWFLSLKQPDGSFIVCHDAEVDMRGCYCLLTVATLLDMLTPELVRGTRAFVSSCQTYEGGFSASSYPYFTSDAPNHLSSLLRSPRPSLGEAHGGYTFCAVASLLLLRAQKDEGKDVLDTKKLLRWAVGMQGQEIEGGGFRGRTNKLVDGCYSWWVGGLFALIDDLLGAGGAPLERLDHDSHSDGKEGDDSHEWQDFEDGLFNKQALQKFVLVSSQSTTGGLRDKPGKPADAYHTLYNLSGLSSAQHHVYRSAEQAAKLESQWVRSAPFIPTGKEATESDEGRNERRKRIWVDANSWTEDEVASRYVGGKENRVNATHPVFDLTMTTSRAITNYFYGQNVPIA</sequence>
<evidence type="ECO:0000256" key="9">
    <source>
        <dbReference type="RuleBase" id="RU365056"/>
    </source>
</evidence>
<dbReference type="Gene3D" id="1.50.10.20">
    <property type="match status" value="1"/>
</dbReference>
<dbReference type="FunCoup" id="A0A067M579">
    <property type="interactions" value="203"/>
</dbReference>
<comment type="catalytic activity">
    <reaction evidence="9">
        <text>L-cysteinyl-[protein] + (2E,6E)-farnesyl diphosphate = S-(2E,6E)-farnesyl-L-cysteinyl-[protein] + diphosphate</text>
        <dbReference type="Rhea" id="RHEA:13345"/>
        <dbReference type="Rhea" id="RHEA-COMP:10131"/>
        <dbReference type="Rhea" id="RHEA-COMP:11535"/>
        <dbReference type="ChEBI" id="CHEBI:29950"/>
        <dbReference type="ChEBI" id="CHEBI:33019"/>
        <dbReference type="ChEBI" id="CHEBI:86019"/>
        <dbReference type="ChEBI" id="CHEBI:175763"/>
    </reaction>
</comment>
<evidence type="ECO:0000313" key="12">
    <source>
        <dbReference type="Proteomes" id="UP000027195"/>
    </source>
</evidence>
<dbReference type="HOGENOM" id="CLU_028946_0_0_1"/>
<comment type="function">
    <text evidence="9">Catalyzes the transfer of a farnesyl moiety from farnesyl diphosphate to a cysteine at the fourth position from the C-terminus of several proteins. The beta subunit is responsible for peptide-binding.</text>
</comment>
<evidence type="ECO:0000259" key="10">
    <source>
        <dbReference type="Pfam" id="PF00432"/>
    </source>
</evidence>
<evidence type="ECO:0000256" key="4">
    <source>
        <dbReference type="ARBA" id="ARBA00022602"/>
    </source>
</evidence>
<reference evidence="12" key="1">
    <citation type="journal article" date="2014" name="Proc. Natl. Acad. Sci. U.S.A.">
        <title>Extensive sampling of basidiomycete genomes demonstrates inadequacy of the white-rot/brown-rot paradigm for wood decay fungi.</title>
        <authorList>
            <person name="Riley R."/>
            <person name="Salamov A.A."/>
            <person name="Brown D.W."/>
            <person name="Nagy L.G."/>
            <person name="Floudas D."/>
            <person name="Held B.W."/>
            <person name="Levasseur A."/>
            <person name="Lombard V."/>
            <person name="Morin E."/>
            <person name="Otillar R."/>
            <person name="Lindquist E.A."/>
            <person name="Sun H."/>
            <person name="LaButti K.M."/>
            <person name="Schmutz J."/>
            <person name="Jabbour D."/>
            <person name="Luo H."/>
            <person name="Baker S.E."/>
            <person name="Pisabarro A.G."/>
            <person name="Walton J.D."/>
            <person name="Blanchette R.A."/>
            <person name="Henrissat B."/>
            <person name="Martin F."/>
            <person name="Cullen D."/>
            <person name="Hibbett D.S."/>
            <person name="Grigoriev I.V."/>
        </authorList>
    </citation>
    <scope>NUCLEOTIDE SEQUENCE [LARGE SCALE GENOMIC DNA]</scope>
    <source>
        <strain evidence="12">FD-172 SS1</strain>
    </source>
</reference>
<keyword evidence="6 9" id="KW-0479">Metal-binding</keyword>
<evidence type="ECO:0000256" key="5">
    <source>
        <dbReference type="ARBA" id="ARBA00022679"/>
    </source>
</evidence>
<dbReference type="OrthoDB" id="10261146at2759"/>
<keyword evidence="7" id="KW-0677">Repeat</keyword>
<dbReference type="STRING" id="930990.A0A067M579"/>
<keyword evidence="5 9" id="KW-0808">Transferase</keyword>
<comment type="similarity">
    <text evidence="1 9">Belongs to the protein prenyltransferase subunit beta family.</text>
</comment>
<dbReference type="GO" id="GO:0004660">
    <property type="term" value="F:protein farnesyltransferase activity"/>
    <property type="evidence" value="ECO:0007669"/>
    <property type="project" value="UniProtKB-UniRule"/>
</dbReference>
<keyword evidence="12" id="KW-1185">Reference proteome</keyword>
<dbReference type="GO" id="GO:0005965">
    <property type="term" value="C:protein farnesyltransferase complex"/>
    <property type="evidence" value="ECO:0007669"/>
    <property type="project" value="UniProtKB-UniRule"/>
</dbReference>
<dbReference type="CDD" id="cd02893">
    <property type="entry name" value="FTase"/>
    <property type="match status" value="1"/>
</dbReference>
<dbReference type="SUPFAM" id="SSF48239">
    <property type="entry name" value="Terpenoid cyclases/Protein prenyltransferases"/>
    <property type="match status" value="1"/>
</dbReference>
<feature type="domain" description="Prenyltransferase alpha-alpha toroid" evidence="10">
    <location>
        <begin position="42"/>
        <end position="469"/>
    </location>
</feature>
<dbReference type="InterPro" id="IPR026872">
    <property type="entry name" value="FTB"/>
</dbReference>
<keyword evidence="4 9" id="KW-0637">Prenyltransferase</keyword>
<dbReference type="Pfam" id="PF00432">
    <property type="entry name" value="Prenyltrans"/>
    <property type="match status" value="1"/>
</dbReference>
<dbReference type="InterPro" id="IPR001330">
    <property type="entry name" value="Prenyltrans"/>
</dbReference>
<dbReference type="InterPro" id="IPR008930">
    <property type="entry name" value="Terpenoid_cyclase/PrenylTrfase"/>
</dbReference>
<dbReference type="EC" id="2.5.1.58" evidence="2 9"/>
<keyword evidence="8 9" id="KW-0862">Zinc</keyword>
<dbReference type="GO" id="GO:0008270">
    <property type="term" value="F:zinc ion binding"/>
    <property type="evidence" value="ECO:0007669"/>
    <property type="project" value="UniProtKB-UniRule"/>
</dbReference>
<dbReference type="InterPro" id="IPR045089">
    <property type="entry name" value="PGGT1B-like"/>
</dbReference>
<evidence type="ECO:0000256" key="2">
    <source>
        <dbReference type="ARBA" id="ARBA00012702"/>
    </source>
</evidence>
<dbReference type="EMBL" id="KL198063">
    <property type="protein sequence ID" value="KDQ10918.1"/>
    <property type="molecule type" value="Genomic_DNA"/>
</dbReference>
<comment type="cofactor">
    <cofactor evidence="9">
        <name>Zn(2+)</name>
        <dbReference type="ChEBI" id="CHEBI:29105"/>
    </cofactor>
    <text evidence="9">Binds 1 zinc ion per subunit.</text>
</comment>
<comment type="subunit">
    <text evidence="9">Heterodimer of an alpha and a beta subunit.</text>
</comment>
<name>A0A067M579_BOTB1</name>
<protein>
    <recommendedName>
        <fullName evidence="3 9">Protein farnesyltransferase subunit beta</fullName>
        <shortName evidence="9">FTase-beta</shortName>
        <ecNumber evidence="2 9">2.5.1.58</ecNumber>
    </recommendedName>
</protein>
<dbReference type="PANTHER" id="PTHR11774">
    <property type="entry name" value="GERANYLGERANYL TRANSFERASE TYPE BETA SUBUNIT"/>
    <property type="match status" value="1"/>
</dbReference>
<dbReference type="Proteomes" id="UP000027195">
    <property type="component" value="Unassembled WGS sequence"/>
</dbReference>
<evidence type="ECO:0000256" key="1">
    <source>
        <dbReference type="ARBA" id="ARBA00010497"/>
    </source>
</evidence>
<evidence type="ECO:0000256" key="3">
    <source>
        <dbReference type="ARBA" id="ARBA00015798"/>
    </source>
</evidence>
<gene>
    <name evidence="11" type="ORF">BOTBODRAFT_35862</name>
</gene>
<dbReference type="GO" id="GO:0097354">
    <property type="term" value="P:prenylation"/>
    <property type="evidence" value="ECO:0007669"/>
    <property type="project" value="UniProtKB-UniRule"/>
</dbReference>
<evidence type="ECO:0000313" key="11">
    <source>
        <dbReference type="EMBL" id="KDQ10918.1"/>
    </source>
</evidence>
<evidence type="ECO:0000256" key="6">
    <source>
        <dbReference type="ARBA" id="ARBA00022723"/>
    </source>
</evidence>
<dbReference type="AlphaFoldDB" id="A0A067M579"/>